<reference evidence="2" key="1">
    <citation type="journal article" date="2019" name="MBio">
        <title>Comparative genomics for the elucidation of multidrug resistance (MDR) in Candida lusitaniae.</title>
        <authorList>
            <person name="Kannan A."/>
            <person name="Asner S.A."/>
            <person name="Trachsel E."/>
            <person name="Kelly S."/>
            <person name="Parker J."/>
            <person name="Sanglard D."/>
        </authorList>
    </citation>
    <scope>NUCLEOTIDE SEQUENCE [LARGE SCALE GENOMIC DNA]</scope>
    <source>
        <strain evidence="2">P1</strain>
    </source>
</reference>
<gene>
    <name evidence="1" type="ORF">EJF14_30952</name>
</gene>
<dbReference type="Proteomes" id="UP000326582">
    <property type="component" value="Chromosome 3"/>
</dbReference>
<dbReference type="EMBL" id="CP038486">
    <property type="protein sequence ID" value="QFZ27958.1"/>
    <property type="molecule type" value="Genomic_DNA"/>
</dbReference>
<organism evidence="1 2">
    <name type="scientific">Clavispora lusitaniae</name>
    <name type="common">Candida lusitaniae</name>
    <dbReference type="NCBI Taxonomy" id="36911"/>
    <lineage>
        <taxon>Eukaryota</taxon>
        <taxon>Fungi</taxon>
        <taxon>Dikarya</taxon>
        <taxon>Ascomycota</taxon>
        <taxon>Saccharomycotina</taxon>
        <taxon>Pichiomycetes</taxon>
        <taxon>Metschnikowiaceae</taxon>
        <taxon>Clavispora</taxon>
    </lineage>
</organism>
<keyword evidence="2" id="KW-1185">Reference proteome</keyword>
<evidence type="ECO:0000313" key="1">
    <source>
        <dbReference type="EMBL" id="QFZ27958.1"/>
    </source>
</evidence>
<accession>A0ACD0WKW5</accession>
<evidence type="ECO:0000313" key="2">
    <source>
        <dbReference type="Proteomes" id="UP000326582"/>
    </source>
</evidence>
<protein>
    <submittedName>
        <fullName evidence="1">Uncharacterized protein</fullName>
    </submittedName>
</protein>
<proteinExistence type="predicted"/>
<sequence length="373" mass="42279">MSGFLIERQRKELPHTRTPRVHFFRCLSTSINRYFLIRMSQYAASEHANSCDDIVEVSENGVGTQSEILDSGDAESSQDASTSYDKNTGNLEHQANVESNADESAEGEHGDEEMDDDDFGSFDEASFEEFQVPETTDALDKLWTLSNNPDAIDDELEKVLNLVVPEAETTESKPEYPELVSDKSSLFSIISKSPRLKPPNWIKSKIRHSLLIKLGVPINLDELDAPSLLAKVQNNARDRSRSISVQDIDWSHFEIPEFSTLNVSNEKKQELMSSTQQTLSRIEEDILNNTSELFLQNSSDSSLDAKLKQMRDNYAQLIELSSVWQDQIRELQNSQEIYESVVQNLVGYSQKLQRNEILESLSKGKSKKGKRTF</sequence>
<name>A0ACD0WKW5_CLALS</name>